<dbReference type="Pfam" id="PF10264">
    <property type="entry name" value="WHD_Storkhead"/>
    <property type="match status" value="1"/>
</dbReference>
<evidence type="ECO:0000313" key="3">
    <source>
        <dbReference type="EMBL" id="SVE70016.1"/>
    </source>
</evidence>
<name>A0A4Y7LNZ9_9CRUS</name>
<dbReference type="GO" id="GO:0005634">
    <property type="term" value="C:nucleus"/>
    <property type="evidence" value="ECO:0007669"/>
    <property type="project" value="TreeGrafter"/>
</dbReference>
<accession>A0A4Y7LNZ9</accession>
<feature type="compositionally biased region" description="Low complexity" evidence="1">
    <location>
        <begin position="501"/>
        <end position="514"/>
    </location>
</feature>
<feature type="domain" description="Winged helix Storkhead-box1" evidence="2">
    <location>
        <begin position="194"/>
        <end position="272"/>
    </location>
</feature>
<feature type="compositionally biased region" description="Polar residues" evidence="1">
    <location>
        <begin position="518"/>
        <end position="535"/>
    </location>
</feature>
<dbReference type="InterPro" id="IPR019391">
    <property type="entry name" value="Storkhead-box_WHD"/>
</dbReference>
<feature type="compositionally biased region" description="Polar residues" evidence="1">
    <location>
        <begin position="599"/>
        <end position="614"/>
    </location>
</feature>
<protein>
    <submittedName>
        <fullName evidence="3">EOG090X0BW7</fullName>
    </submittedName>
</protein>
<feature type="region of interest" description="Disordered" evidence="1">
    <location>
        <begin position="43"/>
        <end position="107"/>
    </location>
</feature>
<dbReference type="EMBL" id="LR000397">
    <property type="protein sequence ID" value="SVE70016.1"/>
    <property type="molecule type" value="mRNA"/>
</dbReference>
<dbReference type="PANTHER" id="PTHR22437">
    <property type="entry name" value="WINGED HELIX DOMAIN-CONTAINING PROTEIN"/>
    <property type="match status" value="1"/>
</dbReference>
<feature type="compositionally biased region" description="Polar residues" evidence="1">
    <location>
        <begin position="689"/>
        <end position="704"/>
    </location>
</feature>
<feature type="region of interest" description="Disordered" evidence="1">
    <location>
        <begin position="476"/>
        <end position="646"/>
    </location>
</feature>
<dbReference type="PANTHER" id="PTHR22437:SF0">
    <property type="entry name" value="FI21431P1"/>
    <property type="match status" value="1"/>
</dbReference>
<dbReference type="GO" id="GO:0005737">
    <property type="term" value="C:cytoplasm"/>
    <property type="evidence" value="ECO:0007669"/>
    <property type="project" value="TreeGrafter"/>
</dbReference>
<evidence type="ECO:0000256" key="1">
    <source>
        <dbReference type="SAM" id="MobiDB-lite"/>
    </source>
</evidence>
<feature type="region of interest" description="Disordered" evidence="1">
    <location>
        <begin position="679"/>
        <end position="705"/>
    </location>
</feature>
<feature type="compositionally biased region" description="Low complexity" evidence="1">
    <location>
        <begin position="43"/>
        <end position="59"/>
    </location>
</feature>
<feature type="compositionally biased region" description="Polar residues" evidence="1">
    <location>
        <begin position="622"/>
        <end position="640"/>
    </location>
</feature>
<dbReference type="InterPro" id="IPR040126">
    <property type="entry name" value="STOX1/2"/>
</dbReference>
<dbReference type="GO" id="GO:0006357">
    <property type="term" value="P:regulation of transcription by RNA polymerase II"/>
    <property type="evidence" value="ECO:0007669"/>
    <property type="project" value="InterPro"/>
</dbReference>
<evidence type="ECO:0000259" key="2">
    <source>
        <dbReference type="Pfam" id="PF10264"/>
    </source>
</evidence>
<reference evidence="3" key="1">
    <citation type="submission" date="2018-08" db="EMBL/GenBank/DDBJ databases">
        <authorList>
            <person name="Cornetti L."/>
        </authorList>
    </citation>
    <scope>NUCLEOTIDE SEQUENCE</scope>
    <source>
        <strain evidence="3">FI-BAL1-1</strain>
    </source>
</reference>
<organism evidence="3">
    <name type="scientific">Eubosmina coregoni</name>
    <dbReference type="NCBI Taxonomy" id="186181"/>
    <lineage>
        <taxon>Eukaryota</taxon>
        <taxon>Metazoa</taxon>
        <taxon>Ecdysozoa</taxon>
        <taxon>Arthropoda</taxon>
        <taxon>Crustacea</taxon>
        <taxon>Branchiopoda</taxon>
        <taxon>Diplostraca</taxon>
        <taxon>Cladocera</taxon>
        <taxon>Anomopoda</taxon>
        <taxon>Bosminidae</taxon>
        <taxon>Eubosmina</taxon>
    </lineage>
</organism>
<feature type="compositionally biased region" description="Low complexity" evidence="1">
    <location>
        <begin position="771"/>
        <end position="789"/>
    </location>
</feature>
<feature type="region of interest" description="Disordered" evidence="1">
    <location>
        <begin position="806"/>
        <end position="832"/>
    </location>
</feature>
<sequence>MMAATASSRPGSRASEMRPIFLLERCLAIRFERIPTVLAAATTTAPSSVVSTKNNNKSSADSRPGSSLSQQFSTWLPWQRHHQQSNNKQPEAPAPPPPPPTKDNSPSPSAWLYDGGFLLYQNFQEANAYCYWNSSLLEAVTSLTFIGHVTPSTILVTGDESCLETVRSAWARKVLRAPSAYSIALVGEVDGCAVQPISQGQFTPLPEALCWVVWELNLAERSTTLDDVTAALGNTFPDLVPPGHKVIYDTLGKLIRDRKIFYNGKGYGVVTPDTYRKTSVVENVEKGLLLSNEEALTLAHGTVESYPQGNVIHKAIQTNLVDVICRGNGTEKVLYGRTVDEIVPAVRPRLQRQRSLRMFHGGGSITNSSGSGRRLSWSEYRSGGGSLKLSQSKAKKLMDECSTHFTDWEDGNVAYDETEMPIKAHKDKGSLLSRLFRRRSPSKKRTVVSSFSAQFPPPEWLDASKVLHLHSVAVQTQSAETSSSTPGSVVEPKSSARSECSTSLSFSSPTPTRRSLQRRVTLSQTPSIRSESCSPFRNPVTALPSTKLVSDSGRTRGSPATSISSGLGRSFSPASANSYQRPLGILRNQSPPSPTQSTDSLYSSSVGPSASATCRSPVPSLLSKTTTFSQDRPFQRNNPARASYGGVGVGNINHRYPRIPINNDNQQQTRINSAIYQPFERSSTRSTSFRQPKSSTPLLGSSTPRPYVPLGRIGLDEQKRLIAQQRATIRDHFFQTPLTAPPLISSVMSGNQNNFGKSKYSPLPRMEEGGSHSSAANSTVTSTNNSTSSKKYYETDLDLTIKVPKKSTVGGDQTSTVSSQHSEKKRCGGTENGSRVINISVTKSESLNYVSQQNEANERLSEENFRTFPSLTELNINFKSITGQKILQGLNSNSTDTLVEVNMRDSELNKTEVNFV</sequence>
<feature type="compositionally biased region" description="Pro residues" evidence="1">
    <location>
        <begin position="92"/>
        <end position="101"/>
    </location>
</feature>
<proteinExistence type="evidence at transcript level"/>
<feature type="compositionally biased region" description="Polar residues" evidence="1">
    <location>
        <begin position="64"/>
        <end position="76"/>
    </location>
</feature>
<feature type="compositionally biased region" description="Polar residues" evidence="1">
    <location>
        <begin position="558"/>
        <end position="580"/>
    </location>
</feature>
<dbReference type="GO" id="GO:0000977">
    <property type="term" value="F:RNA polymerase II transcription regulatory region sequence-specific DNA binding"/>
    <property type="evidence" value="ECO:0007669"/>
    <property type="project" value="TreeGrafter"/>
</dbReference>
<feature type="region of interest" description="Disordered" evidence="1">
    <location>
        <begin position="755"/>
        <end position="789"/>
    </location>
</feature>
<feature type="compositionally biased region" description="Polar residues" evidence="1">
    <location>
        <begin position="476"/>
        <end position="487"/>
    </location>
</feature>
<gene>
    <name evidence="3" type="primary">EOG090X0BW7</name>
</gene>
<dbReference type="AlphaFoldDB" id="A0A4Y7LNZ9"/>
<feature type="compositionally biased region" description="Polar residues" evidence="1">
    <location>
        <begin position="810"/>
        <end position="820"/>
    </location>
</feature>